<comment type="caution">
    <text evidence="3">The sequence shown here is derived from an EMBL/GenBank/DDBJ whole genome shotgun (WGS) entry which is preliminary data.</text>
</comment>
<evidence type="ECO:0000256" key="1">
    <source>
        <dbReference type="SAM" id="Phobius"/>
    </source>
</evidence>
<dbReference type="EMBL" id="PRKZ01000001">
    <property type="protein sequence ID" value="RAW52322.1"/>
    <property type="molecule type" value="Genomic_DNA"/>
</dbReference>
<feature type="transmembrane region" description="Helical" evidence="1">
    <location>
        <begin position="273"/>
        <end position="294"/>
    </location>
</feature>
<evidence type="ECO:0000313" key="3">
    <source>
        <dbReference type="EMBL" id="RAW52322.1"/>
    </source>
</evidence>
<feature type="signal peptide" evidence="2">
    <location>
        <begin position="1"/>
        <end position="29"/>
    </location>
</feature>
<dbReference type="InterPro" id="IPR014194">
    <property type="entry name" value="Spore_III_AE"/>
</dbReference>
<name>A0A329TS06_9FIRM</name>
<feature type="transmembrane region" description="Helical" evidence="1">
    <location>
        <begin position="166"/>
        <end position="187"/>
    </location>
</feature>
<protein>
    <submittedName>
        <fullName evidence="3">Stage III sporulation protein AE</fullName>
    </submittedName>
</protein>
<feature type="transmembrane region" description="Helical" evidence="1">
    <location>
        <begin position="341"/>
        <end position="361"/>
    </location>
</feature>
<gene>
    <name evidence="3" type="ORF">C4N25_02635</name>
</gene>
<keyword evidence="2" id="KW-0732">Signal</keyword>
<dbReference type="Proteomes" id="UP000251634">
    <property type="component" value="Unassembled WGS sequence"/>
</dbReference>
<evidence type="ECO:0000256" key="2">
    <source>
        <dbReference type="SAM" id="SignalP"/>
    </source>
</evidence>
<keyword evidence="1" id="KW-0472">Membrane</keyword>
<dbReference type="Pfam" id="PF09546">
    <property type="entry name" value="Spore_III_AE"/>
    <property type="match status" value="1"/>
</dbReference>
<feature type="transmembrane region" description="Helical" evidence="1">
    <location>
        <begin position="143"/>
        <end position="160"/>
    </location>
</feature>
<accession>A0A329TS06</accession>
<evidence type="ECO:0000313" key="4">
    <source>
        <dbReference type="Proteomes" id="UP000251634"/>
    </source>
</evidence>
<sequence>MKQHGFKKLLFALFLVWTSLCIITPAALALDETTLSGIPGAEQWQPYLEQSPVSISDFADAPLDALKKLFHGSMAAALQETLRGSTDALLFLLLAALLSFLTSETTNGELLDLIAAGGCGVLLWSKLLTLAEQLCAQMEEWRGFLLGFLPVYAGVLTMGGETAAGSAASGFFLTILCFLAQCLTTFVRPLLQCYLALSMACCISTDHGLAAFCQSTGALLRQALHWAGKLLALLLGLQRVTALQLDRAALRTGQLLAGSVPIVGQTLSDVSEAFLAGIQLLKSGLGLAAIAFLGAEFFPLYLGMMLQLALLCGCSLFCSLTGNIRCKALLDCFAEAVRCMAAATALFFGLFIMGTVFLFLAGGG</sequence>
<organism evidence="3 4">
    <name type="scientific">Faecalibacterium prausnitzii</name>
    <dbReference type="NCBI Taxonomy" id="853"/>
    <lineage>
        <taxon>Bacteria</taxon>
        <taxon>Bacillati</taxon>
        <taxon>Bacillota</taxon>
        <taxon>Clostridia</taxon>
        <taxon>Eubacteriales</taxon>
        <taxon>Oscillospiraceae</taxon>
        <taxon>Faecalibacterium</taxon>
    </lineage>
</organism>
<keyword evidence="1" id="KW-1133">Transmembrane helix</keyword>
<proteinExistence type="predicted"/>
<keyword evidence="1" id="KW-0812">Transmembrane</keyword>
<feature type="transmembrane region" description="Helical" evidence="1">
    <location>
        <begin position="113"/>
        <end position="131"/>
    </location>
</feature>
<dbReference type="AlphaFoldDB" id="A0A329TS06"/>
<feature type="transmembrane region" description="Helical" evidence="1">
    <location>
        <begin position="300"/>
        <end position="320"/>
    </location>
</feature>
<reference evidence="3 4" key="1">
    <citation type="submission" date="2018-02" db="EMBL/GenBank/DDBJ databases">
        <title>Complete genome sequencing of Faecalibacterium prausnitzii strains isolated from the human gut.</title>
        <authorList>
            <person name="Fitzgerald B.C."/>
            <person name="Shkoporov A.N."/>
            <person name="Ross P.R."/>
            <person name="Hill C."/>
        </authorList>
    </citation>
    <scope>NUCLEOTIDE SEQUENCE [LARGE SCALE GENOMIC DNA]</scope>
    <source>
        <strain evidence="3 4">APC942/8-14-2</strain>
    </source>
</reference>
<feature type="chain" id="PRO_5039632326" evidence="2">
    <location>
        <begin position="30"/>
        <end position="364"/>
    </location>
</feature>